<gene>
    <name evidence="2" type="ORF">Q9L58_009219</name>
</gene>
<evidence type="ECO:0000313" key="3">
    <source>
        <dbReference type="Proteomes" id="UP001447188"/>
    </source>
</evidence>
<evidence type="ECO:0000256" key="1">
    <source>
        <dbReference type="SAM" id="SignalP"/>
    </source>
</evidence>
<comment type="caution">
    <text evidence="2">The sequence shown here is derived from an EMBL/GenBank/DDBJ whole genome shotgun (WGS) entry which is preliminary data.</text>
</comment>
<reference evidence="2 3" key="1">
    <citation type="submission" date="2024-02" db="EMBL/GenBank/DDBJ databases">
        <title>Discinaceae phylogenomics.</title>
        <authorList>
            <person name="Dirks A.C."/>
            <person name="James T.Y."/>
        </authorList>
    </citation>
    <scope>NUCLEOTIDE SEQUENCE [LARGE SCALE GENOMIC DNA]</scope>
    <source>
        <strain evidence="2 3">ACD0624</strain>
    </source>
</reference>
<keyword evidence="1" id="KW-0732">Signal</keyword>
<dbReference type="Proteomes" id="UP001447188">
    <property type="component" value="Unassembled WGS sequence"/>
</dbReference>
<evidence type="ECO:0000313" key="2">
    <source>
        <dbReference type="EMBL" id="KAL0631903.1"/>
    </source>
</evidence>
<keyword evidence="3" id="KW-1185">Reference proteome</keyword>
<feature type="chain" id="PRO_5046302648" evidence="1">
    <location>
        <begin position="22"/>
        <end position="141"/>
    </location>
</feature>
<name>A0ABR3G7G6_9PEZI</name>
<proteinExistence type="predicted"/>
<feature type="signal peptide" evidence="1">
    <location>
        <begin position="1"/>
        <end position="21"/>
    </location>
</feature>
<accession>A0ABR3G7G6</accession>
<sequence>MLYNTLISFLLLALTPFFAFAQSEGSSSTTTTVSTTVTSTATSYVTMTGYPPSSTSVSSFTTSTLALTASLLNSTATSSAVTSTFETAISKSTGSPSNAANGTIIPPTPLASPLPGAAAGSYRASYSLGAGIFGAIIFGML</sequence>
<dbReference type="EMBL" id="JBBBZM010000201">
    <property type="protein sequence ID" value="KAL0631903.1"/>
    <property type="molecule type" value="Genomic_DNA"/>
</dbReference>
<organism evidence="2 3">
    <name type="scientific">Discina gigas</name>
    <dbReference type="NCBI Taxonomy" id="1032678"/>
    <lineage>
        <taxon>Eukaryota</taxon>
        <taxon>Fungi</taxon>
        <taxon>Dikarya</taxon>
        <taxon>Ascomycota</taxon>
        <taxon>Pezizomycotina</taxon>
        <taxon>Pezizomycetes</taxon>
        <taxon>Pezizales</taxon>
        <taxon>Discinaceae</taxon>
        <taxon>Discina</taxon>
    </lineage>
</organism>
<protein>
    <submittedName>
        <fullName evidence="2">Uncharacterized protein</fullName>
    </submittedName>
</protein>